<dbReference type="Proteomes" id="UP000662074">
    <property type="component" value="Unassembled WGS sequence"/>
</dbReference>
<feature type="chain" id="PRO_5037433091" description="Lipoprotein" evidence="1">
    <location>
        <begin position="23"/>
        <end position="201"/>
    </location>
</feature>
<evidence type="ECO:0008006" key="4">
    <source>
        <dbReference type="Google" id="ProtNLM"/>
    </source>
</evidence>
<reference evidence="2" key="1">
    <citation type="journal article" date="2014" name="Int. J. Syst. Evol. Microbiol.">
        <title>Complete genome sequence of Corynebacterium casei LMG S-19264T (=DSM 44701T), isolated from a smear-ripened cheese.</title>
        <authorList>
            <consortium name="US DOE Joint Genome Institute (JGI-PGF)"/>
            <person name="Walter F."/>
            <person name="Albersmeier A."/>
            <person name="Kalinowski J."/>
            <person name="Ruckert C."/>
        </authorList>
    </citation>
    <scope>NUCLEOTIDE SEQUENCE</scope>
    <source>
        <strain evidence="2">CCM 8711</strain>
    </source>
</reference>
<feature type="signal peptide" evidence="1">
    <location>
        <begin position="1"/>
        <end position="22"/>
    </location>
</feature>
<keyword evidence="1" id="KW-0732">Signal</keyword>
<keyword evidence="3" id="KW-1185">Reference proteome</keyword>
<organism evidence="2 3">
    <name type="scientific">Mucilaginibacter galii</name>
    <dbReference type="NCBI Taxonomy" id="2005073"/>
    <lineage>
        <taxon>Bacteria</taxon>
        <taxon>Pseudomonadati</taxon>
        <taxon>Bacteroidota</taxon>
        <taxon>Sphingobacteriia</taxon>
        <taxon>Sphingobacteriales</taxon>
        <taxon>Sphingobacteriaceae</taxon>
        <taxon>Mucilaginibacter</taxon>
    </lineage>
</organism>
<proteinExistence type="predicted"/>
<name>A0A917J6B3_9SPHI</name>
<evidence type="ECO:0000256" key="1">
    <source>
        <dbReference type="SAM" id="SignalP"/>
    </source>
</evidence>
<dbReference type="PROSITE" id="PS51257">
    <property type="entry name" value="PROKAR_LIPOPROTEIN"/>
    <property type="match status" value="1"/>
</dbReference>
<dbReference type="AlphaFoldDB" id="A0A917J6B3"/>
<dbReference type="EMBL" id="BMDO01000002">
    <property type="protein sequence ID" value="GGI49883.1"/>
    <property type="molecule type" value="Genomic_DNA"/>
</dbReference>
<accession>A0A917J6B3</accession>
<gene>
    <name evidence="2" type="ORF">GCM10011425_10950</name>
</gene>
<evidence type="ECO:0000313" key="3">
    <source>
        <dbReference type="Proteomes" id="UP000662074"/>
    </source>
</evidence>
<evidence type="ECO:0000313" key="2">
    <source>
        <dbReference type="EMBL" id="GGI49883.1"/>
    </source>
</evidence>
<reference evidence="2" key="2">
    <citation type="submission" date="2020-09" db="EMBL/GenBank/DDBJ databases">
        <authorList>
            <person name="Sun Q."/>
            <person name="Sedlacek I."/>
        </authorList>
    </citation>
    <scope>NUCLEOTIDE SEQUENCE</scope>
    <source>
        <strain evidence="2">CCM 8711</strain>
    </source>
</reference>
<comment type="caution">
    <text evidence="2">The sequence shown here is derived from an EMBL/GenBank/DDBJ whole genome shotgun (WGS) entry which is preliminary data.</text>
</comment>
<sequence>MSWVKKISYHIALLLLVQTALGCNNKQPQNQEPARSVAVVDKPRAVNDNSVGDEELFRNCLTKFKNAVKAQNKAGIKSVFNFPLQTLPQWANDEIKNSTIRPQDGMIKQTEFLTYFNDIFTKDATKLIVASKEDDLSEIEKSTSENYYITLQQVTDKGSTLFELQKQYMQDNGQETSFGFVFGKVRGTYKIISYYRPWPLK</sequence>
<protein>
    <recommendedName>
        <fullName evidence="4">Lipoprotein</fullName>
    </recommendedName>
</protein>